<proteinExistence type="predicted"/>
<dbReference type="Proteomes" id="UP001501265">
    <property type="component" value="Unassembled WGS sequence"/>
</dbReference>
<feature type="region of interest" description="Disordered" evidence="1">
    <location>
        <begin position="1"/>
        <end position="47"/>
    </location>
</feature>
<feature type="compositionally biased region" description="Basic and acidic residues" evidence="1">
    <location>
        <begin position="125"/>
        <end position="142"/>
    </location>
</feature>
<comment type="caution">
    <text evidence="2">The sequence shown here is derived from an EMBL/GenBank/DDBJ whole genome shotgun (WGS) entry which is preliminary data.</text>
</comment>
<feature type="region of interest" description="Disordered" evidence="1">
    <location>
        <begin position="78"/>
        <end position="148"/>
    </location>
</feature>
<evidence type="ECO:0000313" key="3">
    <source>
        <dbReference type="Proteomes" id="UP001501265"/>
    </source>
</evidence>
<dbReference type="RefSeq" id="WP_345623077.1">
    <property type="nucleotide sequence ID" value="NZ_BAABIG010000061.1"/>
</dbReference>
<accession>A0ABP9CRA4</accession>
<sequence>MAGAVLSHGACRPPSSVPEDDEWTFLPHCSAPPPQRPEVRLGDEDLFPLAPGHPEYFAGGLVTAAPDGLTVRRRTLRLGAGPHRLRTTARGGTAGQPFRQRRGTGATPRPGRSGRRRATSASPCARDRSAGRPEAADERDCGGTRATK</sequence>
<gene>
    <name evidence="2" type="ORF">GCM10023220_55260</name>
</gene>
<keyword evidence="3" id="KW-1185">Reference proteome</keyword>
<organism evidence="2 3">
    <name type="scientific">Streptomyces ziwulingensis</name>
    <dbReference type="NCBI Taxonomy" id="1045501"/>
    <lineage>
        <taxon>Bacteria</taxon>
        <taxon>Bacillati</taxon>
        <taxon>Actinomycetota</taxon>
        <taxon>Actinomycetes</taxon>
        <taxon>Kitasatosporales</taxon>
        <taxon>Streptomycetaceae</taxon>
        <taxon>Streptomyces</taxon>
    </lineage>
</organism>
<reference evidence="3" key="1">
    <citation type="journal article" date="2019" name="Int. J. Syst. Evol. Microbiol.">
        <title>The Global Catalogue of Microorganisms (GCM) 10K type strain sequencing project: providing services to taxonomists for standard genome sequencing and annotation.</title>
        <authorList>
            <consortium name="The Broad Institute Genomics Platform"/>
            <consortium name="The Broad Institute Genome Sequencing Center for Infectious Disease"/>
            <person name="Wu L."/>
            <person name="Ma J."/>
        </authorList>
    </citation>
    <scope>NUCLEOTIDE SEQUENCE [LARGE SCALE GENOMIC DNA]</scope>
    <source>
        <strain evidence="3">JCM 18081</strain>
    </source>
</reference>
<dbReference type="EMBL" id="BAABIG010000061">
    <property type="protein sequence ID" value="GAA4816011.1"/>
    <property type="molecule type" value="Genomic_DNA"/>
</dbReference>
<protein>
    <submittedName>
        <fullName evidence="2">Uncharacterized protein</fullName>
    </submittedName>
</protein>
<evidence type="ECO:0000256" key="1">
    <source>
        <dbReference type="SAM" id="MobiDB-lite"/>
    </source>
</evidence>
<name>A0ABP9CRA4_9ACTN</name>
<evidence type="ECO:0000313" key="2">
    <source>
        <dbReference type="EMBL" id="GAA4816011.1"/>
    </source>
</evidence>